<evidence type="ECO:0000313" key="11">
    <source>
        <dbReference type="Proteomes" id="UP000275846"/>
    </source>
</evidence>
<feature type="region of interest" description="Disordered" evidence="8">
    <location>
        <begin position="892"/>
        <end position="955"/>
    </location>
</feature>
<keyword evidence="3 7" id="KW-0863">Zinc-finger</keyword>
<dbReference type="OrthoDB" id="2122982at2759"/>
<dbReference type="GO" id="GO:0008270">
    <property type="term" value="F:zinc ion binding"/>
    <property type="evidence" value="ECO:0007669"/>
    <property type="project" value="UniProtKB-KW"/>
</dbReference>
<dbReference type="Gene3D" id="1.25.40.20">
    <property type="entry name" value="Ankyrin repeat-containing domain"/>
    <property type="match status" value="1"/>
</dbReference>
<dbReference type="Gene3D" id="3.30.40.10">
    <property type="entry name" value="Zinc/RING finger domain, C3HC4 (zinc finger)"/>
    <property type="match status" value="2"/>
</dbReference>
<dbReference type="GO" id="GO:0045732">
    <property type="term" value="P:positive regulation of protein catabolic process"/>
    <property type="evidence" value="ECO:0007669"/>
    <property type="project" value="TreeGrafter"/>
</dbReference>
<feature type="domain" description="RING-type" evidence="9">
    <location>
        <begin position="974"/>
        <end position="1007"/>
    </location>
</feature>
<organism evidence="10 11">
    <name type="scientific">Schistocephalus solidus</name>
    <name type="common">Tapeworm</name>
    <dbReference type="NCBI Taxonomy" id="70667"/>
    <lineage>
        <taxon>Eukaryota</taxon>
        <taxon>Metazoa</taxon>
        <taxon>Spiralia</taxon>
        <taxon>Lophotrochozoa</taxon>
        <taxon>Platyhelminthes</taxon>
        <taxon>Cestoda</taxon>
        <taxon>Eucestoda</taxon>
        <taxon>Diphyllobothriidea</taxon>
        <taxon>Diphyllobothriidae</taxon>
        <taxon>Schistocephalus</taxon>
    </lineage>
</organism>
<feature type="domain" description="RING-type" evidence="9">
    <location>
        <begin position="663"/>
        <end position="698"/>
    </location>
</feature>
<dbReference type="PROSITE" id="PS50089">
    <property type="entry name" value="ZF_RING_2"/>
    <property type="match status" value="2"/>
</dbReference>
<dbReference type="PANTHER" id="PTHR24136">
    <property type="entry name" value="SOWAH (DROSOPHILA) HOMOLOG"/>
    <property type="match status" value="1"/>
</dbReference>
<evidence type="ECO:0000256" key="1">
    <source>
        <dbReference type="ARBA" id="ARBA00005949"/>
    </source>
</evidence>
<accession>A0A3P7C8N7</accession>
<feature type="compositionally biased region" description="Polar residues" evidence="8">
    <location>
        <begin position="628"/>
        <end position="639"/>
    </location>
</feature>
<dbReference type="SUPFAM" id="SSF57850">
    <property type="entry name" value="RING/U-box"/>
    <property type="match status" value="1"/>
</dbReference>
<feature type="region of interest" description="Disordered" evidence="8">
    <location>
        <begin position="467"/>
        <end position="498"/>
    </location>
</feature>
<feature type="compositionally biased region" description="Basic and acidic residues" evidence="8">
    <location>
        <begin position="467"/>
        <end position="477"/>
    </location>
</feature>
<dbReference type="AlphaFoldDB" id="A0A3P7C8N7"/>
<dbReference type="PROSITE" id="PS50297">
    <property type="entry name" value="ANK_REP_REGION"/>
    <property type="match status" value="2"/>
</dbReference>
<keyword evidence="2" id="KW-0677">Repeat</keyword>
<dbReference type="Pfam" id="PF00023">
    <property type="entry name" value="Ank"/>
    <property type="match status" value="2"/>
</dbReference>
<evidence type="ECO:0000259" key="9">
    <source>
        <dbReference type="PROSITE" id="PS50089"/>
    </source>
</evidence>
<protein>
    <recommendedName>
        <fullName evidence="9">RING-type domain-containing protein</fullName>
    </recommendedName>
</protein>
<dbReference type="PANTHER" id="PTHR24136:SF15">
    <property type="entry name" value="ANK_REP_REGION DOMAIN-CONTAINING PROTEIN"/>
    <property type="match status" value="1"/>
</dbReference>
<dbReference type="PROSITE" id="PS50088">
    <property type="entry name" value="ANK_REPEAT"/>
    <property type="match status" value="2"/>
</dbReference>
<dbReference type="SMART" id="SM00248">
    <property type="entry name" value="ANK"/>
    <property type="match status" value="2"/>
</dbReference>
<evidence type="ECO:0000256" key="5">
    <source>
        <dbReference type="ARBA" id="ARBA00023043"/>
    </source>
</evidence>
<dbReference type="InterPro" id="IPR051573">
    <property type="entry name" value="Ankyrin-SOCS_box_domain"/>
</dbReference>
<feature type="repeat" description="ANK" evidence="6">
    <location>
        <begin position="236"/>
        <end position="268"/>
    </location>
</feature>
<feature type="compositionally biased region" description="Polar residues" evidence="8">
    <location>
        <begin position="921"/>
        <end position="947"/>
    </location>
</feature>
<dbReference type="InterPro" id="IPR002110">
    <property type="entry name" value="Ankyrin_rpt"/>
</dbReference>
<reference evidence="10 11" key="1">
    <citation type="submission" date="2018-11" db="EMBL/GenBank/DDBJ databases">
        <authorList>
            <consortium name="Pathogen Informatics"/>
        </authorList>
    </citation>
    <scope>NUCLEOTIDE SEQUENCE [LARGE SCALE GENOMIC DNA]</scope>
    <source>
        <strain evidence="10 11">NST_G2</strain>
    </source>
</reference>
<dbReference type="SUPFAM" id="SSF48403">
    <property type="entry name" value="Ankyrin repeat"/>
    <property type="match status" value="1"/>
</dbReference>
<dbReference type="InterPro" id="IPR001841">
    <property type="entry name" value="Znf_RING"/>
</dbReference>
<evidence type="ECO:0000256" key="8">
    <source>
        <dbReference type="SAM" id="MobiDB-lite"/>
    </source>
</evidence>
<comment type="similarity">
    <text evidence="1">Belongs to the ankyrin SOCS box (ASB) family.</text>
</comment>
<dbReference type="CDD" id="cd16727">
    <property type="entry name" value="RING-HC_MIB1_rpt3"/>
    <property type="match status" value="1"/>
</dbReference>
<dbReference type="Pfam" id="PF13920">
    <property type="entry name" value="zf-C3HC4_3"/>
    <property type="match status" value="2"/>
</dbReference>
<dbReference type="InterPro" id="IPR036770">
    <property type="entry name" value="Ankyrin_rpt-contain_sf"/>
</dbReference>
<evidence type="ECO:0000313" key="10">
    <source>
        <dbReference type="EMBL" id="VDL90445.1"/>
    </source>
</evidence>
<feature type="compositionally biased region" description="Polar residues" evidence="8">
    <location>
        <begin position="486"/>
        <end position="497"/>
    </location>
</feature>
<feature type="repeat" description="ANK" evidence="6">
    <location>
        <begin position="280"/>
        <end position="312"/>
    </location>
</feature>
<dbReference type="GO" id="GO:0016567">
    <property type="term" value="P:protein ubiquitination"/>
    <property type="evidence" value="ECO:0007669"/>
    <property type="project" value="TreeGrafter"/>
</dbReference>
<proteinExistence type="inferred from homology"/>
<dbReference type="Proteomes" id="UP000275846">
    <property type="component" value="Unassembled WGS sequence"/>
</dbReference>
<keyword evidence="5 6" id="KW-0040">ANK repeat</keyword>
<evidence type="ECO:0000256" key="4">
    <source>
        <dbReference type="ARBA" id="ARBA00022833"/>
    </source>
</evidence>
<feature type="compositionally biased region" description="Polar residues" evidence="8">
    <location>
        <begin position="892"/>
        <end position="912"/>
    </location>
</feature>
<keyword evidence="3 7" id="KW-0479">Metal-binding</keyword>
<keyword evidence="4" id="KW-0862">Zinc</keyword>
<evidence type="ECO:0000256" key="3">
    <source>
        <dbReference type="ARBA" id="ARBA00022771"/>
    </source>
</evidence>
<dbReference type="InterPro" id="IPR013083">
    <property type="entry name" value="Znf_RING/FYVE/PHD"/>
</dbReference>
<name>A0A3P7C8N7_SCHSO</name>
<evidence type="ECO:0000256" key="7">
    <source>
        <dbReference type="PROSITE-ProRule" id="PRU00175"/>
    </source>
</evidence>
<keyword evidence="11" id="KW-1185">Reference proteome</keyword>
<dbReference type="SMART" id="SM00184">
    <property type="entry name" value="RING"/>
    <property type="match status" value="3"/>
</dbReference>
<evidence type="ECO:0000256" key="2">
    <source>
        <dbReference type="ARBA" id="ARBA00022737"/>
    </source>
</evidence>
<sequence length="1017" mass="109524">MARYKVDIAALDETRFSEQGQLEEVGAGYTFFWSVWPKAERRDAGVAFAPRMDIVGRLPCRPQGIYYRLISLRLPLREIWALLRRPANLQEVDTNLSSLLALILSPIVLCFVDATVRLYSPVRDPYAASCAPPEARALIGCRVCARVRACVSGSIGLWHTQLDAASTLHPLGGWAAAAVRQEEATVTFFLCVDGQTNAGGHYNHAFFVASSLVSVFSALLAQCFHMPWLLDEPRPDGFTPLHLAVLYSHLDVVDALLVAGANVNAESAILLSGASVALGSRLTPLHLAVQKAHTTITCLLLAHGANACARDAADKRPIDLILPLLAPTARPRTAETGLTSPLSNSNTSPIQAGGCILHLPQPLLYKAPASEEGCFGGVSPKVHASHNDCGVELSMIPFLASVARFLITSANSVSSSRPAPGSHLEGASPLRKRIESIVQTTLNSGTPATVLIAACLAAAMGLERQKRADFERQRQDQQQETQPTQSLPSLLTDNEAISGSEDPFHTRVFSSLGNPVIELALQQCYLEACLSNSATTNTPHQSPTDPSVYPQFVSRSPDVDPASSATALNDFFASATTTDNRACDRIVGDNLLQSGTGSPTGSSMSIANFLMPSDWSADVSSTVASTSNPTSLAPATEKNNQQSRVTSILPLNLKDVSEELRECLVCSIADRAALLIPCGHVVACQNCTQLLKKCITCRQPITGYREIPACRECTFRPAVTFTRECNHFLVCRECIMPRLTRLTRAMVAGDGITTLAKPEWQESEAFLATILGFFEEDEGSDQSDEMVKRQQLLLAMFNAGELCPDGACPECGQGVTAIWSLEMACCQSDLRSTLSITMSAAPSRGDSVEAAVGGATSSDLTEALLVPITVTQNSTVWLARENNQVLHTSAISSPQCVSPRSRQSSIRNTTSRPPLPRCTQAGGSNARPNNMHPSVASTGRSTPSLSRSAEEQATSRELKRLQHELQAMREQTRCPICLDRSRNLVFMCGHATCQWCGDQVAVCPICRRAVTGRIVLY</sequence>
<gene>
    <name evidence="10" type="ORF">SSLN_LOCUS4060</name>
</gene>
<dbReference type="EMBL" id="UYSU01032730">
    <property type="protein sequence ID" value="VDL90445.1"/>
    <property type="molecule type" value="Genomic_DNA"/>
</dbReference>
<dbReference type="STRING" id="70667.A0A3P7C8N7"/>
<evidence type="ECO:0000256" key="6">
    <source>
        <dbReference type="PROSITE-ProRule" id="PRU00023"/>
    </source>
</evidence>
<feature type="region of interest" description="Disordered" evidence="8">
    <location>
        <begin position="620"/>
        <end position="639"/>
    </location>
</feature>